<evidence type="ECO:0000256" key="7">
    <source>
        <dbReference type="ARBA" id="ARBA00022723"/>
    </source>
</evidence>
<evidence type="ECO:0000259" key="17">
    <source>
        <dbReference type="PROSITE" id="PS50222"/>
    </source>
</evidence>
<dbReference type="Proteomes" id="UP001295684">
    <property type="component" value="Unassembled WGS sequence"/>
</dbReference>
<sequence>MFYSNEEGSNLKLIDFGLATSYYKINEEGEGKYIRMMATVGTAYYMAPEIISGDYSNACDMWAIGVILYLMLAGEPPFDGETEVQILEKIAEKGEVLKEDGFKDDIWKHVSDEAKDLICNLLTAEDNRISPKEALRHPWFNQLKKSPRENKSIEKKYMNKLKRFQNLNSFKKCIFTFMATRAGDEEIQKQIKIFRSLDKNQDGYITRKELRSNMKDLLSSEEINQILKGVDTDKNGAINYNEFITATLGKRTLLNKKRIMKAYKLLDVNHDGVLSTKDLQGLIKKKCLEFVTPQLLEEILEICDCDKDGKVTFAEFDRSLTKDTLDM</sequence>
<comment type="cofactor">
    <cofactor evidence="1">
        <name>Mg(2+)</name>
        <dbReference type="ChEBI" id="CHEBI:18420"/>
    </cofactor>
</comment>
<keyword evidence="11" id="KW-0106">Calcium</keyword>
<evidence type="ECO:0000256" key="5">
    <source>
        <dbReference type="ARBA" id="ARBA00022527"/>
    </source>
</evidence>
<evidence type="ECO:0000256" key="11">
    <source>
        <dbReference type="ARBA" id="ARBA00022837"/>
    </source>
</evidence>
<keyword evidence="10" id="KW-0418">Kinase</keyword>
<dbReference type="AlphaFoldDB" id="A0AAD1XAZ3"/>
<feature type="domain" description="Protein kinase" evidence="16">
    <location>
        <begin position="1"/>
        <end position="140"/>
    </location>
</feature>
<proteinExistence type="inferred from homology"/>
<dbReference type="CDD" id="cd00051">
    <property type="entry name" value="EFh"/>
    <property type="match status" value="1"/>
</dbReference>
<keyword evidence="19" id="KW-1185">Reference proteome</keyword>
<evidence type="ECO:0000256" key="8">
    <source>
        <dbReference type="ARBA" id="ARBA00022737"/>
    </source>
</evidence>
<dbReference type="SMART" id="SM00054">
    <property type="entry name" value="EFh"/>
    <property type="match status" value="4"/>
</dbReference>
<feature type="domain" description="EF-hand" evidence="17">
    <location>
        <begin position="291"/>
        <end position="326"/>
    </location>
</feature>
<evidence type="ECO:0000256" key="3">
    <source>
        <dbReference type="ARBA" id="ARBA00005253"/>
    </source>
</evidence>
<dbReference type="EMBL" id="CAMPGE010005438">
    <property type="protein sequence ID" value="CAI2364291.1"/>
    <property type="molecule type" value="Genomic_DNA"/>
</dbReference>
<comment type="subcellular location">
    <subcellularLocation>
        <location evidence="2">Cytoplasm</location>
        <location evidence="2">Cytoskeleton</location>
    </subcellularLocation>
</comment>
<dbReference type="InterPro" id="IPR002048">
    <property type="entry name" value="EF_hand_dom"/>
</dbReference>
<keyword evidence="8" id="KW-0677">Repeat</keyword>
<comment type="function">
    <text evidence="15">Plays a fundamental role in microtubule organizing center structure and function. Component of the infraciliary lattice (ICL) and the ciliary basal bodies.</text>
</comment>
<dbReference type="PROSITE" id="PS50222">
    <property type="entry name" value="EF_HAND_2"/>
    <property type="match status" value="4"/>
</dbReference>
<dbReference type="SMART" id="SM00220">
    <property type="entry name" value="S_TKc"/>
    <property type="match status" value="1"/>
</dbReference>
<reference evidence="18" key="1">
    <citation type="submission" date="2023-07" db="EMBL/GenBank/DDBJ databases">
        <authorList>
            <consortium name="AG Swart"/>
            <person name="Singh M."/>
            <person name="Singh A."/>
            <person name="Seah K."/>
            <person name="Emmerich C."/>
        </authorList>
    </citation>
    <scope>NUCLEOTIDE SEQUENCE</scope>
    <source>
        <strain evidence="18">DP1</strain>
    </source>
</reference>
<keyword evidence="13" id="KW-0206">Cytoskeleton</keyword>
<dbReference type="GO" id="GO:0005524">
    <property type="term" value="F:ATP binding"/>
    <property type="evidence" value="ECO:0007669"/>
    <property type="project" value="UniProtKB-KW"/>
</dbReference>
<accession>A0AAD1XAZ3</accession>
<dbReference type="InterPro" id="IPR011992">
    <property type="entry name" value="EF-hand-dom_pair"/>
</dbReference>
<keyword evidence="7" id="KW-0479">Metal-binding</keyword>
<evidence type="ECO:0000259" key="16">
    <source>
        <dbReference type="PROSITE" id="PS50011"/>
    </source>
</evidence>
<dbReference type="GO" id="GO:0005856">
    <property type="term" value="C:cytoskeleton"/>
    <property type="evidence" value="ECO:0007669"/>
    <property type="project" value="UniProtKB-SubCell"/>
</dbReference>
<evidence type="ECO:0000256" key="1">
    <source>
        <dbReference type="ARBA" id="ARBA00001946"/>
    </source>
</evidence>
<dbReference type="Pfam" id="PF00069">
    <property type="entry name" value="Pkinase"/>
    <property type="match status" value="1"/>
</dbReference>
<evidence type="ECO:0000313" key="19">
    <source>
        <dbReference type="Proteomes" id="UP001295684"/>
    </source>
</evidence>
<dbReference type="InterPro" id="IPR018247">
    <property type="entry name" value="EF_Hand_1_Ca_BS"/>
</dbReference>
<evidence type="ECO:0000256" key="4">
    <source>
        <dbReference type="ARBA" id="ARBA00022490"/>
    </source>
</evidence>
<dbReference type="GO" id="GO:0004674">
    <property type="term" value="F:protein serine/threonine kinase activity"/>
    <property type="evidence" value="ECO:0007669"/>
    <property type="project" value="UniProtKB-KW"/>
</dbReference>
<dbReference type="InterPro" id="IPR000719">
    <property type="entry name" value="Prot_kinase_dom"/>
</dbReference>
<dbReference type="InterPro" id="IPR050205">
    <property type="entry name" value="CDPK_Ser/Thr_kinases"/>
</dbReference>
<evidence type="ECO:0000256" key="13">
    <source>
        <dbReference type="ARBA" id="ARBA00023212"/>
    </source>
</evidence>
<gene>
    <name evidence="18" type="ORF">ECRASSUSDP1_LOCUS5634</name>
</gene>
<keyword evidence="9" id="KW-0547">Nucleotide-binding</keyword>
<evidence type="ECO:0000256" key="2">
    <source>
        <dbReference type="ARBA" id="ARBA00004245"/>
    </source>
</evidence>
<protein>
    <submittedName>
        <fullName evidence="18">Uncharacterized protein</fullName>
    </submittedName>
</protein>
<dbReference type="FunFam" id="1.10.238.10:FF:000178">
    <property type="entry name" value="Calmodulin-2 A"/>
    <property type="match status" value="1"/>
</dbReference>
<evidence type="ECO:0000256" key="12">
    <source>
        <dbReference type="ARBA" id="ARBA00022840"/>
    </source>
</evidence>
<comment type="similarity">
    <text evidence="3">Belongs to the centrin family.</text>
</comment>
<evidence type="ECO:0000256" key="10">
    <source>
        <dbReference type="ARBA" id="ARBA00022777"/>
    </source>
</evidence>
<evidence type="ECO:0000256" key="9">
    <source>
        <dbReference type="ARBA" id="ARBA00022741"/>
    </source>
</evidence>
<dbReference type="PANTHER" id="PTHR24349">
    <property type="entry name" value="SERINE/THREONINE-PROTEIN KINASE"/>
    <property type="match status" value="1"/>
</dbReference>
<dbReference type="Gene3D" id="1.10.510.10">
    <property type="entry name" value="Transferase(Phosphotransferase) domain 1"/>
    <property type="match status" value="1"/>
</dbReference>
<dbReference type="PROSITE" id="PS00018">
    <property type="entry name" value="EF_HAND_1"/>
    <property type="match status" value="4"/>
</dbReference>
<dbReference type="Gene3D" id="1.10.238.10">
    <property type="entry name" value="EF-hand"/>
    <property type="match status" value="2"/>
</dbReference>
<evidence type="ECO:0000313" key="18">
    <source>
        <dbReference type="EMBL" id="CAI2364291.1"/>
    </source>
</evidence>
<evidence type="ECO:0000256" key="6">
    <source>
        <dbReference type="ARBA" id="ARBA00022679"/>
    </source>
</evidence>
<comment type="similarity">
    <text evidence="14">Belongs to the protein kinase superfamily. Ser/Thr protein kinase family. CDPK subfamily.</text>
</comment>
<dbReference type="InterPro" id="IPR011009">
    <property type="entry name" value="Kinase-like_dom_sf"/>
</dbReference>
<feature type="domain" description="EF-hand" evidence="17">
    <location>
        <begin position="185"/>
        <end position="220"/>
    </location>
</feature>
<dbReference type="PROSITE" id="PS50011">
    <property type="entry name" value="PROTEIN_KINASE_DOM"/>
    <property type="match status" value="1"/>
</dbReference>
<dbReference type="SUPFAM" id="SSF56112">
    <property type="entry name" value="Protein kinase-like (PK-like)"/>
    <property type="match status" value="1"/>
</dbReference>
<dbReference type="SUPFAM" id="SSF47473">
    <property type="entry name" value="EF-hand"/>
    <property type="match status" value="1"/>
</dbReference>
<dbReference type="GO" id="GO:0005509">
    <property type="term" value="F:calcium ion binding"/>
    <property type="evidence" value="ECO:0007669"/>
    <property type="project" value="InterPro"/>
</dbReference>
<keyword evidence="6" id="KW-0808">Transferase</keyword>
<keyword evidence="5" id="KW-0723">Serine/threonine-protein kinase</keyword>
<name>A0AAD1XAZ3_EUPCR</name>
<feature type="domain" description="EF-hand" evidence="17">
    <location>
        <begin position="221"/>
        <end position="253"/>
    </location>
</feature>
<dbReference type="Pfam" id="PF13499">
    <property type="entry name" value="EF-hand_7"/>
    <property type="match status" value="2"/>
</dbReference>
<keyword evidence="12" id="KW-0067">ATP-binding</keyword>
<evidence type="ECO:0000256" key="15">
    <source>
        <dbReference type="ARBA" id="ARBA00025692"/>
    </source>
</evidence>
<comment type="caution">
    <text evidence="18">The sequence shown here is derived from an EMBL/GenBank/DDBJ whole genome shotgun (WGS) entry which is preliminary data.</text>
</comment>
<evidence type="ECO:0000256" key="14">
    <source>
        <dbReference type="ARBA" id="ARBA00024334"/>
    </source>
</evidence>
<feature type="domain" description="EF-hand" evidence="17">
    <location>
        <begin position="254"/>
        <end position="289"/>
    </location>
</feature>
<keyword evidence="4" id="KW-0963">Cytoplasm</keyword>
<organism evidence="18 19">
    <name type="scientific">Euplotes crassus</name>
    <dbReference type="NCBI Taxonomy" id="5936"/>
    <lineage>
        <taxon>Eukaryota</taxon>
        <taxon>Sar</taxon>
        <taxon>Alveolata</taxon>
        <taxon>Ciliophora</taxon>
        <taxon>Intramacronucleata</taxon>
        <taxon>Spirotrichea</taxon>
        <taxon>Hypotrichia</taxon>
        <taxon>Euplotida</taxon>
        <taxon>Euplotidae</taxon>
        <taxon>Moneuplotes</taxon>
    </lineage>
</organism>